<feature type="domain" description="Glutamate/phenylalanine/leucine/valine/L-tryptophan dehydrogenase C-terminal" evidence="5">
    <location>
        <begin position="663"/>
        <end position="927"/>
    </location>
</feature>
<dbReference type="InterPro" id="IPR056365">
    <property type="entry name" value="NAD-GDH_2nd"/>
</dbReference>
<dbReference type="AlphaFoldDB" id="A0A1Y2CDF3"/>
<proteinExistence type="inferred from homology"/>
<dbReference type="PIRSF" id="PIRSF000184">
    <property type="entry name" value="GDH_NAD"/>
    <property type="match status" value="1"/>
</dbReference>
<keyword evidence="7" id="KW-1185">Reference proteome</keyword>
<dbReference type="SUPFAM" id="SSF51735">
    <property type="entry name" value="NAD(P)-binding Rossmann-fold domains"/>
    <property type="match status" value="1"/>
</dbReference>
<dbReference type="GO" id="GO:0004352">
    <property type="term" value="F:glutamate dehydrogenase (NAD+) activity"/>
    <property type="evidence" value="ECO:0007669"/>
    <property type="project" value="UniProtKB-UniRule"/>
</dbReference>
<evidence type="ECO:0000259" key="5">
    <source>
        <dbReference type="SMART" id="SM00839"/>
    </source>
</evidence>
<evidence type="ECO:0000256" key="4">
    <source>
        <dbReference type="PIRNR" id="PIRNR000184"/>
    </source>
</evidence>
<evidence type="ECO:0000256" key="1">
    <source>
        <dbReference type="ARBA" id="ARBA00006382"/>
    </source>
</evidence>
<dbReference type="Pfam" id="PF00208">
    <property type="entry name" value="ELFV_dehydrog"/>
    <property type="match status" value="1"/>
</dbReference>
<gene>
    <name evidence="6" type="ORF">BCR33DRAFT_697230</name>
</gene>
<keyword evidence="3 4" id="KW-0520">NAD</keyword>
<dbReference type="GO" id="GO:0005739">
    <property type="term" value="C:mitochondrion"/>
    <property type="evidence" value="ECO:0007669"/>
    <property type="project" value="UniProtKB-UniRule"/>
</dbReference>
<dbReference type="Gene3D" id="3.40.50.720">
    <property type="entry name" value="NAD(P)-binding Rossmann-like Domain"/>
    <property type="match status" value="1"/>
</dbReference>
<evidence type="ECO:0000313" key="6">
    <source>
        <dbReference type="EMBL" id="ORY45063.1"/>
    </source>
</evidence>
<dbReference type="PANTHER" id="PTHR11606">
    <property type="entry name" value="GLUTAMATE DEHYDROGENASE"/>
    <property type="match status" value="1"/>
</dbReference>
<dbReference type="EMBL" id="MCGO01000020">
    <property type="protein sequence ID" value="ORY45063.1"/>
    <property type="molecule type" value="Genomic_DNA"/>
</dbReference>
<evidence type="ECO:0000256" key="3">
    <source>
        <dbReference type="ARBA" id="ARBA00023027"/>
    </source>
</evidence>
<dbReference type="SMART" id="SM00839">
    <property type="entry name" value="ELFV_dehydrog"/>
    <property type="match status" value="1"/>
</dbReference>
<name>A0A1Y2CDF3_9FUNG</name>
<dbReference type="EC" id="1.4.1.2" evidence="4"/>
<evidence type="ECO:0000313" key="7">
    <source>
        <dbReference type="Proteomes" id="UP000193642"/>
    </source>
</evidence>
<organism evidence="6 7">
    <name type="scientific">Rhizoclosmatium globosum</name>
    <dbReference type="NCBI Taxonomy" id="329046"/>
    <lineage>
        <taxon>Eukaryota</taxon>
        <taxon>Fungi</taxon>
        <taxon>Fungi incertae sedis</taxon>
        <taxon>Chytridiomycota</taxon>
        <taxon>Chytridiomycota incertae sedis</taxon>
        <taxon>Chytridiomycetes</taxon>
        <taxon>Chytridiales</taxon>
        <taxon>Chytriomycetaceae</taxon>
        <taxon>Rhizoclosmatium</taxon>
    </lineage>
</organism>
<comment type="similarity">
    <text evidence="1 4">Belongs to the Glu/Leu/Phe/Val dehydrogenases family.</text>
</comment>
<dbReference type="STRING" id="329046.A0A1Y2CDF3"/>
<dbReference type="Pfam" id="PF23147">
    <property type="entry name" value="GDH2_N"/>
    <property type="match status" value="1"/>
</dbReference>
<dbReference type="OrthoDB" id="184415at2759"/>
<protein>
    <recommendedName>
        <fullName evidence="4">NAD-specific glutamate dehydrogenase</fullName>
        <ecNumber evidence="4">1.4.1.2</ecNumber>
    </recommendedName>
</protein>
<dbReference type="InterPro" id="IPR036291">
    <property type="entry name" value="NAD(P)-bd_dom_sf"/>
</dbReference>
<sequence length="1031" mass="115780">MRRIVSTKTVQTVVHKKDGSSQVKEETIVTTKYEPVLALVSSGDQTVDQMKHVSSLIQKTGLIPSDHVEAEVVWFYKHLGLEDLYFKLETPENISQLILALFAAKIDAFIKNESVLDINLVRETENGAIYIQSAAPGASSRLGYERIIDEKYLNAKDKEAVYRLESYRSSSTAAFSTNLMSYFVRKCTFPKSSESNEFLMKSISDPDFIVHCTPATYTSYERVIKQVLVRAGIVIECQHVPNSIEKRLIIGYKQGTTENYFSALTDLYQYYGLYSTKKFVESFANGVVVLSVYLKRLEKKGVPPMEESIVQVMKEASLLYCLPNTPLQGDFREGKLSVQEAIYGHVGWIFAQHFLNRLGSEYSSLSSLLDSEDTNHNEILLNLKKRLRSDTFTPQYILQVLRQYPHLIKLCYVDFAMVHYINTGNALGPSLSYQRLQATPVLTKSELLDTIRKSTANTQEFQIFESLATFNKHILKTNFYQPTKTALSFRLDPKFLPATEYPQPLFGMFFVVGSEFRGFHLRFRDIARGGIRVITSRNKETYSTNLRGLFDENYALASTQQRKNKDIPEGGSKGTILLDPSHQNQSRVAFEKYVDAVLDLVVVGQTPGVKDVIVDLYGRQEILFFGPDEGTAGFMDWAAKHARHRGASFWKAFTTGKSQELGGIPHDLYGMTTRSVHQYILGIYEKMGVDEGKVTKVQTGGPDGDLGSNEIKISGDMTIAVVDGSGVLYDPIGIDRAELRRLADARKTISEFNVAKLSVDGFHILIDENNVKLPNGTLVGSGFKFRNEFHLNPLASADIFVPCGGRPESVDITNVIKLFKDDGTPKFRYIVEGANLFLTQEARLKLEEAGVILFKDASANKGGVTSSSLEVLAALAFTDIEFDENMTVKNGVVPNFYADYVASVQQFIETTARLEFESLWREGRRTGTPRSVLSDTLSESIVKLNEELQSTTLWENAALRRSVLSEALPKVLLDKLGMDTLLARIPEAYVKAIFGSYLASRFVYKYGANPSQFAFFEFLAPYFDKLRRISH</sequence>
<reference evidence="6 7" key="1">
    <citation type="submission" date="2016-07" db="EMBL/GenBank/DDBJ databases">
        <title>Pervasive Adenine N6-methylation of Active Genes in Fungi.</title>
        <authorList>
            <consortium name="DOE Joint Genome Institute"/>
            <person name="Mondo S.J."/>
            <person name="Dannebaum R.O."/>
            <person name="Kuo R.C."/>
            <person name="Labutti K."/>
            <person name="Haridas S."/>
            <person name="Kuo A."/>
            <person name="Salamov A."/>
            <person name="Ahrendt S.R."/>
            <person name="Lipzen A."/>
            <person name="Sullivan W."/>
            <person name="Andreopoulos W.B."/>
            <person name="Clum A."/>
            <person name="Lindquist E."/>
            <person name="Daum C."/>
            <person name="Ramamoorthy G.K."/>
            <person name="Gryganskyi A."/>
            <person name="Culley D."/>
            <person name="Magnuson J.K."/>
            <person name="James T.Y."/>
            <person name="O'Malley M.A."/>
            <person name="Stajich J.E."/>
            <person name="Spatafora J.W."/>
            <person name="Visel A."/>
            <person name="Grigoriev I.V."/>
        </authorList>
    </citation>
    <scope>NUCLEOTIDE SEQUENCE [LARGE SCALE GENOMIC DNA]</scope>
    <source>
        <strain evidence="6 7">JEL800</strain>
    </source>
</reference>
<dbReference type="InterPro" id="IPR016210">
    <property type="entry name" value="NAD-GDH_euk"/>
</dbReference>
<comment type="function">
    <text evidence="4">NAD(+)-dependent glutamate dehydrogenase which degrades glutamate to ammonia and alpha-ketoglutarate.</text>
</comment>
<dbReference type="InterPro" id="IPR046346">
    <property type="entry name" value="Aminoacid_DH-like_N_sf"/>
</dbReference>
<comment type="catalytic activity">
    <reaction evidence="4">
        <text>L-glutamate + NAD(+) + H2O = 2-oxoglutarate + NH4(+) + NADH + H(+)</text>
        <dbReference type="Rhea" id="RHEA:15133"/>
        <dbReference type="ChEBI" id="CHEBI:15377"/>
        <dbReference type="ChEBI" id="CHEBI:15378"/>
        <dbReference type="ChEBI" id="CHEBI:16810"/>
        <dbReference type="ChEBI" id="CHEBI:28938"/>
        <dbReference type="ChEBI" id="CHEBI:29985"/>
        <dbReference type="ChEBI" id="CHEBI:57540"/>
        <dbReference type="ChEBI" id="CHEBI:57945"/>
        <dbReference type="EC" id="1.4.1.2"/>
    </reaction>
</comment>
<dbReference type="Proteomes" id="UP000193642">
    <property type="component" value="Unassembled WGS sequence"/>
</dbReference>
<comment type="caution">
    <text evidence="6">The sequence shown here is derived from an EMBL/GenBank/DDBJ whole genome shotgun (WGS) entry which is preliminary data.</text>
</comment>
<dbReference type="InterPro" id="IPR055480">
    <property type="entry name" value="NAD-GDH_N"/>
</dbReference>
<dbReference type="GO" id="GO:0006538">
    <property type="term" value="P:L-glutamate catabolic process"/>
    <property type="evidence" value="ECO:0007669"/>
    <property type="project" value="UniProtKB-UniRule"/>
</dbReference>
<evidence type="ECO:0000256" key="2">
    <source>
        <dbReference type="ARBA" id="ARBA00023002"/>
    </source>
</evidence>
<dbReference type="PANTHER" id="PTHR11606:SF24">
    <property type="entry name" value="NAD-SPECIFIC GLUTAMATE DEHYDROGENASE"/>
    <property type="match status" value="1"/>
</dbReference>
<dbReference type="InterPro" id="IPR006096">
    <property type="entry name" value="Glu/Leu/Phe/Val/Trp_DH_C"/>
</dbReference>
<accession>A0A1Y2CDF3</accession>
<dbReference type="SUPFAM" id="SSF53223">
    <property type="entry name" value="Aminoacid dehydrogenase-like, N-terminal domain"/>
    <property type="match status" value="1"/>
</dbReference>
<dbReference type="Pfam" id="PF23152">
    <property type="entry name" value="GDH_2nd"/>
    <property type="match status" value="1"/>
</dbReference>
<keyword evidence="2 4" id="KW-0560">Oxidoreductase</keyword>